<gene>
    <name evidence="1" type="ORF">M404DRAFT_233322</name>
</gene>
<sequence>MWSVGPGLRVTRRGCNEPKVVVAIRTSESQCSVARKNYILLVATVHEVMVDKKGVQQGTEKQTTSNIGSRLGMNARLVVLTVQEGCWRDKAYLETSGVMGGQKDCATRDRKADNLCITGSGSWGERTICSPRQKAERSVECRAHRETPGIMAGKKVVQQGTEK</sequence>
<dbReference type="EMBL" id="KN831953">
    <property type="protein sequence ID" value="KIO10143.1"/>
    <property type="molecule type" value="Genomic_DNA"/>
</dbReference>
<organism evidence="1 2">
    <name type="scientific">Pisolithus tinctorius Marx 270</name>
    <dbReference type="NCBI Taxonomy" id="870435"/>
    <lineage>
        <taxon>Eukaryota</taxon>
        <taxon>Fungi</taxon>
        <taxon>Dikarya</taxon>
        <taxon>Basidiomycota</taxon>
        <taxon>Agaricomycotina</taxon>
        <taxon>Agaricomycetes</taxon>
        <taxon>Agaricomycetidae</taxon>
        <taxon>Boletales</taxon>
        <taxon>Sclerodermatineae</taxon>
        <taxon>Pisolithaceae</taxon>
        <taxon>Pisolithus</taxon>
    </lineage>
</organism>
<reference evidence="2" key="2">
    <citation type="submission" date="2015-01" db="EMBL/GenBank/DDBJ databases">
        <title>Evolutionary Origins and Diversification of the Mycorrhizal Mutualists.</title>
        <authorList>
            <consortium name="DOE Joint Genome Institute"/>
            <consortium name="Mycorrhizal Genomics Consortium"/>
            <person name="Kohler A."/>
            <person name="Kuo A."/>
            <person name="Nagy L.G."/>
            <person name="Floudas D."/>
            <person name="Copeland A."/>
            <person name="Barry K.W."/>
            <person name="Cichocki N."/>
            <person name="Veneault-Fourrey C."/>
            <person name="LaButti K."/>
            <person name="Lindquist E.A."/>
            <person name="Lipzen A."/>
            <person name="Lundell T."/>
            <person name="Morin E."/>
            <person name="Murat C."/>
            <person name="Riley R."/>
            <person name="Ohm R."/>
            <person name="Sun H."/>
            <person name="Tunlid A."/>
            <person name="Henrissat B."/>
            <person name="Grigoriev I.V."/>
            <person name="Hibbett D.S."/>
            <person name="Martin F."/>
        </authorList>
    </citation>
    <scope>NUCLEOTIDE SEQUENCE [LARGE SCALE GENOMIC DNA]</scope>
    <source>
        <strain evidence="2">Marx 270</strain>
    </source>
</reference>
<evidence type="ECO:0000313" key="2">
    <source>
        <dbReference type="Proteomes" id="UP000054217"/>
    </source>
</evidence>
<keyword evidence="2" id="KW-1185">Reference proteome</keyword>
<dbReference type="Proteomes" id="UP000054217">
    <property type="component" value="Unassembled WGS sequence"/>
</dbReference>
<dbReference type="InParanoid" id="A0A0C3JLV0"/>
<dbReference type="AlphaFoldDB" id="A0A0C3JLV0"/>
<proteinExistence type="predicted"/>
<accession>A0A0C3JLV0</accession>
<name>A0A0C3JLV0_PISTI</name>
<reference evidence="1 2" key="1">
    <citation type="submission" date="2014-04" db="EMBL/GenBank/DDBJ databases">
        <authorList>
            <consortium name="DOE Joint Genome Institute"/>
            <person name="Kuo A."/>
            <person name="Kohler A."/>
            <person name="Costa M.D."/>
            <person name="Nagy L.G."/>
            <person name="Floudas D."/>
            <person name="Copeland A."/>
            <person name="Barry K.W."/>
            <person name="Cichocki N."/>
            <person name="Veneault-Fourrey C."/>
            <person name="LaButti K."/>
            <person name="Lindquist E.A."/>
            <person name="Lipzen A."/>
            <person name="Lundell T."/>
            <person name="Morin E."/>
            <person name="Murat C."/>
            <person name="Sun H."/>
            <person name="Tunlid A."/>
            <person name="Henrissat B."/>
            <person name="Grigoriev I.V."/>
            <person name="Hibbett D.S."/>
            <person name="Martin F."/>
            <person name="Nordberg H.P."/>
            <person name="Cantor M.N."/>
            <person name="Hua S.X."/>
        </authorList>
    </citation>
    <scope>NUCLEOTIDE SEQUENCE [LARGE SCALE GENOMIC DNA]</scope>
    <source>
        <strain evidence="1 2">Marx 270</strain>
    </source>
</reference>
<evidence type="ECO:0000313" key="1">
    <source>
        <dbReference type="EMBL" id="KIO10143.1"/>
    </source>
</evidence>
<protein>
    <submittedName>
        <fullName evidence="1">Uncharacterized protein</fullName>
    </submittedName>
</protein>
<dbReference type="HOGENOM" id="CLU_1627749_0_0_1"/>